<dbReference type="GO" id="GO:0004672">
    <property type="term" value="F:protein kinase activity"/>
    <property type="evidence" value="ECO:0007669"/>
    <property type="project" value="InterPro"/>
</dbReference>
<dbReference type="AlphaFoldDB" id="A0A0Q3ECZ8"/>
<dbReference type="Gramene" id="KQJ85559">
    <property type="protein sequence ID" value="KQJ85559"/>
    <property type="gene ID" value="BRADI_4g00240v3"/>
</dbReference>
<reference evidence="4 5" key="1">
    <citation type="journal article" date="2010" name="Nature">
        <title>Genome sequencing and analysis of the model grass Brachypodium distachyon.</title>
        <authorList>
            <consortium name="International Brachypodium Initiative"/>
        </authorList>
    </citation>
    <scope>NUCLEOTIDE SEQUENCE [LARGE SCALE GENOMIC DNA]</scope>
    <source>
        <strain evidence="4 5">Bd21</strain>
    </source>
</reference>
<protein>
    <recommendedName>
        <fullName evidence="3">Protein kinase domain-containing protein</fullName>
    </recommendedName>
</protein>
<gene>
    <name evidence="4" type="ORF">BRADI_4g00240v3</name>
</gene>
<dbReference type="EnsemblPlants" id="KQJ85559">
    <property type="protein sequence ID" value="KQJ85559"/>
    <property type="gene ID" value="BRADI_4g00240v3"/>
</dbReference>
<feature type="domain" description="Protein kinase" evidence="3">
    <location>
        <begin position="1"/>
        <end position="136"/>
    </location>
</feature>
<organism evidence="4">
    <name type="scientific">Brachypodium distachyon</name>
    <name type="common">Purple false brome</name>
    <name type="synonym">Trachynia distachya</name>
    <dbReference type="NCBI Taxonomy" id="15368"/>
    <lineage>
        <taxon>Eukaryota</taxon>
        <taxon>Viridiplantae</taxon>
        <taxon>Streptophyta</taxon>
        <taxon>Embryophyta</taxon>
        <taxon>Tracheophyta</taxon>
        <taxon>Spermatophyta</taxon>
        <taxon>Magnoliopsida</taxon>
        <taxon>Liliopsida</taxon>
        <taxon>Poales</taxon>
        <taxon>Poaceae</taxon>
        <taxon>BOP clade</taxon>
        <taxon>Pooideae</taxon>
        <taxon>Stipodae</taxon>
        <taxon>Brachypodieae</taxon>
        <taxon>Brachypodium</taxon>
    </lineage>
</organism>
<dbReference type="PANTHER" id="PTHR24346:SF39">
    <property type="entry name" value="SERINE_THREONINE-PROTEIN KINASE GRIK1-RELATED"/>
    <property type="match status" value="1"/>
</dbReference>
<dbReference type="SUPFAM" id="SSF56112">
    <property type="entry name" value="Protein kinase-like (PK-like)"/>
    <property type="match status" value="1"/>
</dbReference>
<dbReference type="Proteomes" id="UP000008810">
    <property type="component" value="Chromosome 4"/>
</dbReference>
<evidence type="ECO:0000313" key="6">
    <source>
        <dbReference type="Proteomes" id="UP000008810"/>
    </source>
</evidence>
<dbReference type="Pfam" id="PF00069">
    <property type="entry name" value="Pkinase"/>
    <property type="match status" value="1"/>
</dbReference>
<dbReference type="EMBL" id="CM000883">
    <property type="protein sequence ID" value="KQJ85559.1"/>
    <property type="molecule type" value="Genomic_DNA"/>
</dbReference>
<name>A0A0Q3ECZ8_BRADI</name>
<dbReference type="Gene3D" id="1.10.510.10">
    <property type="entry name" value="Transferase(Phosphotransferase) domain 1"/>
    <property type="match status" value="1"/>
</dbReference>
<proteinExistence type="predicted"/>
<sequence>MVCGNGLGEIVSRKYLREIICGLMYLHSHDDDDMLRRSPGTPVFTAPECCQGLTYHGRAADTWAIGVTLYCMILGQYPFLGDTLQETYDKIVNNPLEIPDAINPQLLDFLEGLLCKGIVDPGDRMSLQSAAQNSWVVGEEGPVPEYWCRCGFGRRENHVQ</sequence>
<evidence type="ECO:0000256" key="1">
    <source>
        <dbReference type="ARBA" id="ARBA00022741"/>
    </source>
</evidence>
<evidence type="ECO:0000259" key="3">
    <source>
        <dbReference type="PROSITE" id="PS50011"/>
    </source>
</evidence>
<evidence type="ECO:0000313" key="4">
    <source>
        <dbReference type="EMBL" id="KQJ85559.1"/>
    </source>
</evidence>
<reference evidence="5" key="3">
    <citation type="submission" date="2018-08" db="UniProtKB">
        <authorList>
            <consortium name="EnsemblPlants"/>
        </authorList>
    </citation>
    <scope>IDENTIFICATION</scope>
    <source>
        <strain evidence="5">cv. Bd21</strain>
    </source>
</reference>
<dbReference type="InterPro" id="IPR000719">
    <property type="entry name" value="Prot_kinase_dom"/>
</dbReference>
<dbReference type="GO" id="GO:0005524">
    <property type="term" value="F:ATP binding"/>
    <property type="evidence" value="ECO:0007669"/>
    <property type="project" value="UniProtKB-KW"/>
</dbReference>
<keyword evidence="1" id="KW-0547">Nucleotide-binding</keyword>
<dbReference type="SMART" id="SM00220">
    <property type="entry name" value="S_TKc"/>
    <property type="match status" value="1"/>
</dbReference>
<dbReference type="OrthoDB" id="68483at2759"/>
<reference evidence="4" key="2">
    <citation type="submission" date="2017-06" db="EMBL/GenBank/DDBJ databases">
        <title>WGS assembly of Brachypodium distachyon.</title>
        <authorList>
            <consortium name="The International Brachypodium Initiative"/>
            <person name="Lucas S."/>
            <person name="Harmon-Smith M."/>
            <person name="Lail K."/>
            <person name="Tice H."/>
            <person name="Grimwood J."/>
            <person name="Bruce D."/>
            <person name="Barry K."/>
            <person name="Shu S."/>
            <person name="Lindquist E."/>
            <person name="Wang M."/>
            <person name="Pitluck S."/>
            <person name="Vogel J.P."/>
            <person name="Garvin D.F."/>
            <person name="Mockler T.C."/>
            <person name="Schmutz J."/>
            <person name="Rokhsar D."/>
            <person name="Bevan M.W."/>
        </authorList>
    </citation>
    <scope>NUCLEOTIDE SEQUENCE</scope>
    <source>
        <strain evidence="4">Bd21</strain>
    </source>
</reference>
<dbReference type="PROSITE" id="PS50011">
    <property type="entry name" value="PROTEIN_KINASE_DOM"/>
    <property type="match status" value="1"/>
</dbReference>
<evidence type="ECO:0000313" key="5">
    <source>
        <dbReference type="EnsemblPlants" id="KQJ85559"/>
    </source>
</evidence>
<evidence type="ECO:0000256" key="2">
    <source>
        <dbReference type="ARBA" id="ARBA00022840"/>
    </source>
</evidence>
<dbReference type="InterPro" id="IPR011009">
    <property type="entry name" value="Kinase-like_dom_sf"/>
</dbReference>
<accession>A0A0Q3ECZ8</accession>
<dbReference type="InParanoid" id="A0A0Q3ECZ8"/>
<keyword evidence="6" id="KW-1185">Reference proteome</keyword>
<keyword evidence="2" id="KW-0067">ATP-binding</keyword>
<dbReference type="PANTHER" id="PTHR24346">
    <property type="entry name" value="MAP/MICROTUBULE AFFINITY-REGULATING KINASE"/>
    <property type="match status" value="1"/>
</dbReference>
<dbReference type="STRING" id="15368.A0A0Q3ECZ8"/>